<name>A0A6N6NLS9_9ACTN</name>
<dbReference type="EMBL" id="WAJR01000017">
    <property type="protein sequence ID" value="KAB1640163.1"/>
    <property type="molecule type" value="Genomic_DNA"/>
</dbReference>
<proteinExistence type="predicted"/>
<accession>A0A6N6NLS9</accession>
<dbReference type="InterPro" id="IPR017896">
    <property type="entry name" value="4Fe4S_Fe-S-bd"/>
</dbReference>
<keyword evidence="2" id="KW-0004">4Fe-4S</keyword>
<evidence type="ECO:0000256" key="6">
    <source>
        <dbReference type="ARBA" id="ARBA00023004"/>
    </source>
</evidence>
<dbReference type="PANTHER" id="PTHR43177:SF5">
    <property type="entry name" value="ANAEROBIC DIMETHYL SULFOXIDE REDUCTASE CHAIN B-RELATED"/>
    <property type="match status" value="1"/>
</dbReference>
<dbReference type="GeneID" id="98658224"/>
<feature type="domain" description="4Fe-4S ferredoxin-type" evidence="8">
    <location>
        <begin position="3"/>
        <end position="32"/>
    </location>
</feature>
<dbReference type="Pfam" id="PF13247">
    <property type="entry name" value="Fer4_11"/>
    <property type="match status" value="1"/>
</dbReference>
<evidence type="ECO:0000256" key="2">
    <source>
        <dbReference type="ARBA" id="ARBA00022485"/>
    </source>
</evidence>
<dbReference type="AlphaFoldDB" id="A0A6N6NLS9"/>
<dbReference type="SUPFAM" id="SSF54862">
    <property type="entry name" value="4Fe-4S ferredoxins"/>
    <property type="match status" value="1"/>
</dbReference>
<keyword evidence="1" id="KW-0813">Transport</keyword>
<evidence type="ECO:0000313" key="9">
    <source>
        <dbReference type="EMBL" id="KAB1640163.1"/>
    </source>
</evidence>
<dbReference type="InterPro" id="IPR050954">
    <property type="entry name" value="ET_IronSulfur_Cluster-Binding"/>
</dbReference>
<evidence type="ECO:0000259" key="8">
    <source>
        <dbReference type="PROSITE" id="PS51379"/>
    </source>
</evidence>
<dbReference type="OrthoDB" id="5432641at2"/>
<evidence type="ECO:0000256" key="1">
    <source>
        <dbReference type="ARBA" id="ARBA00022448"/>
    </source>
</evidence>
<keyword evidence="3" id="KW-0479">Metal-binding</keyword>
<sequence>MTYGLFIDYGYCTGCHTCEVACKKEHHLKKGQWGIHVLQDGPRQKEDGSWEFTYLPLPTSLCDLCSERVGEGRLPMCVHHCQAGVMEFGELEELTKLQRRTPNSVVFRPAAG</sequence>
<gene>
    <name evidence="9" type="ORF">F8C90_07360</name>
</gene>
<evidence type="ECO:0000256" key="4">
    <source>
        <dbReference type="ARBA" id="ARBA00022737"/>
    </source>
</evidence>
<organism evidence="9 10">
    <name type="scientific">Ellagibacter isourolithinifaciens</name>
    <dbReference type="NCBI Taxonomy" id="2137581"/>
    <lineage>
        <taxon>Bacteria</taxon>
        <taxon>Bacillati</taxon>
        <taxon>Actinomycetota</taxon>
        <taxon>Coriobacteriia</taxon>
        <taxon>Eggerthellales</taxon>
        <taxon>Eggerthellaceae</taxon>
        <taxon>Ellagibacter</taxon>
    </lineage>
</organism>
<comment type="caution">
    <text evidence="9">The sequence shown here is derived from an EMBL/GenBank/DDBJ whole genome shotgun (WGS) entry which is preliminary data.</text>
</comment>
<keyword evidence="7" id="KW-0411">Iron-sulfur</keyword>
<dbReference type="GO" id="GO:0051539">
    <property type="term" value="F:4 iron, 4 sulfur cluster binding"/>
    <property type="evidence" value="ECO:0007669"/>
    <property type="project" value="UniProtKB-KW"/>
</dbReference>
<keyword evidence="4" id="KW-0677">Repeat</keyword>
<keyword evidence="5" id="KW-0249">Electron transport</keyword>
<evidence type="ECO:0000256" key="7">
    <source>
        <dbReference type="ARBA" id="ARBA00023014"/>
    </source>
</evidence>
<dbReference type="RefSeq" id="WP_158049880.1">
    <property type="nucleotide sequence ID" value="NZ_DAWAFB010000034.1"/>
</dbReference>
<dbReference type="GO" id="GO:0046872">
    <property type="term" value="F:metal ion binding"/>
    <property type="evidence" value="ECO:0007669"/>
    <property type="project" value="UniProtKB-KW"/>
</dbReference>
<reference evidence="9 10" key="1">
    <citation type="submission" date="2019-09" db="EMBL/GenBank/DDBJ databases">
        <title>Whole genome shotgun sequencing (WGS) of Ellagibacter isourolithinifaciens DSM 104140(T) and Adlercreutzia muris DSM 29508(T).</title>
        <authorList>
            <person name="Stoll D.A."/>
            <person name="Danylec N."/>
            <person name="Huch M."/>
        </authorList>
    </citation>
    <scope>NUCLEOTIDE SEQUENCE [LARGE SCALE GENOMIC DNA]</scope>
    <source>
        <strain evidence="9 10">DSM 104140</strain>
    </source>
</reference>
<dbReference type="PANTHER" id="PTHR43177">
    <property type="entry name" value="PROTEIN NRFC"/>
    <property type="match status" value="1"/>
</dbReference>
<evidence type="ECO:0000256" key="3">
    <source>
        <dbReference type="ARBA" id="ARBA00022723"/>
    </source>
</evidence>
<keyword evidence="10" id="KW-1185">Reference proteome</keyword>
<evidence type="ECO:0000256" key="5">
    <source>
        <dbReference type="ARBA" id="ARBA00022982"/>
    </source>
</evidence>
<protein>
    <submittedName>
        <fullName evidence="9">Oxidoreductase</fullName>
    </submittedName>
</protein>
<dbReference type="Proteomes" id="UP000468668">
    <property type="component" value="Unassembled WGS sequence"/>
</dbReference>
<evidence type="ECO:0000313" key="10">
    <source>
        <dbReference type="Proteomes" id="UP000468668"/>
    </source>
</evidence>
<dbReference type="Gene3D" id="3.30.70.20">
    <property type="match status" value="2"/>
</dbReference>
<dbReference type="PROSITE" id="PS51379">
    <property type="entry name" value="4FE4S_FER_2"/>
    <property type="match status" value="1"/>
</dbReference>
<keyword evidence="6" id="KW-0408">Iron</keyword>